<dbReference type="EMBL" id="SEKV01000001">
    <property type="protein sequence ID" value="TFY70090.1"/>
    <property type="molecule type" value="Genomic_DNA"/>
</dbReference>
<feature type="signal peptide" evidence="1">
    <location>
        <begin position="1"/>
        <end position="18"/>
    </location>
</feature>
<evidence type="ECO:0000256" key="1">
    <source>
        <dbReference type="SAM" id="SignalP"/>
    </source>
</evidence>
<name>A0A4Y9Z7I9_9APHY</name>
<proteinExistence type="predicted"/>
<accession>A0A4Y9Z7I9</accession>
<evidence type="ECO:0000313" key="2">
    <source>
        <dbReference type="EMBL" id="TFY70090.1"/>
    </source>
</evidence>
<dbReference type="AlphaFoldDB" id="A0A4Y9Z7I9"/>
<evidence type="ECO:0000313" key="3">
    <source>
        <dbReference type="Proteomes" id="UP000298390"/>
    </source>
</evidence>
<comment type="caution">
    <text evidence="2">The sequence shown here is derived from an EMBL/GenBank/DDBJ whole genome shotgun (WGS) entry which is preliminary data.</text>
</comment>
<keyword evidence="1" id="KW-0732">Signal</keyword>
<reference evidence="2 3" key="1">
    <citation type="submission" date="2019-01" db="EMBL/GenBank/DDBJ databases">
        <title>Genome sequencing of the rare red list fungi Fomitopsis rosea.</title>
        <authorList>
            <person name="Buettner E."/>
            <person name="Kellner H."/>
        </authorList>
    </citation>
    <scope>NUCLEOTIDE SEQUENCE [LARGE SCALE GENOMIC DNA]</scope>
    <source>
        <strain evidence="2 3">DSM 105464</strain>
    </source>
</reference>
<organism evidence="2 3">
    <name type="scientific">Rhodofomes roseus</name>
    <dbReference type="NCBI Taxonomy" id="34475"/>
    <lineage>
        <taxon>Eukaryota</taxon>
        <taxon>Fungi</taxon>
        <taxon>Dikarya</taxon>
        <taxon>Basidiomycota</taxon>
        <taxon>Agaricomycotina</taxon>
        <taxon>Agaricomycetes</taxon>
        <taxon>Polyporales</taxon>
        <taxon>Rhodofomes</taxon>
    </lineage>
</organism>
<dbReference type="Proteomes" id="UP000298390">
    <property type="component" value="Unassembled WGS sequence"/>
</dbReference>
<sequence>MHTLSFATLAAFAAIAAAQTSCPSAMPISLCCITLEPFSDNAYVWENVCGVTVPDTTILTASGCAAGTSLCGSQQYEDMYAACCQEYLSRLSD</sequence>
<gene>
    <name evidence="2" type="ORF">EVJ58_g10</name>
</gene>
<protein>
    <submittedName>
        <fullName evidence="2">Uncharacterized protein</fullName>
    </submittedName>
</protein>
<feature type="chain" id="PRO_5021487966" evidence="1">
    <location>
        <begin position="19"/>
        <end position="93"/>
    </location>
</feature>